<keyword evidence="3" id="KW-1185">Reference proteome</keyword>
<dbReference type="Proteomes" id="UP000189443">
    <property type="component" value="Chromosome"/>
</dbReference>
<dbReference type="KEGG" id="spac:B1H29_13430"/>
<name>A0A1S6JJR0_9ACTN</name>
<sequence length="195" mass="22620">MNLVGFIGWASGWIVLLGISVYSADWVVWVFLPYFLYGPYRALTQLRYLPAAVRMLRILHTYPWQILRGVPYGLSDRPEVFSRHYGWFELPNPGRPGQWLPAVFTQHLRLEWWSRRMAPRAKPSLKAQIEEIWFAGDVRFVGVIAAPTRKGPAPRRLHLIEQRMDVQSGQRFSDWGAGPEDIERGRQAGVYRVQS</sequence>
<evidence type="ECO:0000256" key="1">
    <source>
        <dbReference type="SAM" id="Phobius"/>
    </source>
</evidence>
<accession>A0A1S6JJR0</accession>
<dbReference type="AlphaFoldDB" id="A0A1S6JJR0"/>
<evidence type="ECO:0000313" key="2">
    <source>
        <dbReference type="EMBL" id="AQS71967.1"/>
    </source>
</evidence>
<keyword evidence="1" id="KW-1133">Transmembrane helix</keyword>
<protein>
    <submittedName>
        <fullName evidence="2">Uncharacterized protein</fullName>
    </submittedName>
</protein>
<organism evidence="2 3">
    <name type="scientific">Streptomyces pactum</name>
    <dbReference type="NCBI Taxonomy" id="68249"/>
    <lineage>
        <taxon>Bacteria</taxon>
        <taxon>Bacillati</taxon>
        <taxon>Actinomycetota</taxon>
        <taxon>Actinomycetes</taxon>
        <taxon>Kitasatosporales</taxon>
        <taxon>Streptomycetaceae</taxon>
        <taxon>Streptomyces</taxon>
    </lineage>
</organism>
<keyword evidence="1" id="KW-0812">Transmembrane</keyword>
<feature type="transmembrane region" description="Helical" evidence="1">
    <location>
        <begin position="12"/>
        <end position="37"/>
    </location>
</feature>
<evidence type="ECO:0000313" key="3">
    <source>
        <dbReference type="Proteomes" id="UP000189443"/>
    </source>
</evidence>
<keyword evidence="1" id="KW-0472">Membrane</keyword>
<dbReference type="EMBL" id="CP019724">
    <property type="protein sequence ID" value="AQS71967.1"/>
    <property type="molecule type" value="Genomic_DNA"/>
</dbReference>
<reference evidence="2 3" key="1">
    <citation type="submission" date="2017-02" db="EMBL/GenBank/DDBJ databases">
        <title>Streptomyces pactum ACT12 Genome sequencing and assembly.</title>
        <authorList>
            <person name="Xue Q."/>
            <person name="Yan X."/>
            <person name="Jia L."/>
            <person name="Yan H."/>
        </authorList>
    </citation>
    <scope>NUCLEOTIDE SEQUENCE [LARGE SCALE GENOMIC DNA]</scope>
    <source>
        <strain evidence="2 3">ACT12</strain>
    </source>
</reference>
<gene>
    <name evidence="2" type="ORF">B1H29_13430</name>
</gene>
<proteinExistence type="predicted"/>